<organism evidence="11 12">
    <name type="scientific">Lactuca sativa</name>
    <name type="common">Garden lettuce</name>
    <dbReference type="NCBI Taxonomy" id="4236"/>
    <lineage>
        <taxon>Eukaryota</taxon>
        <taxon>Viridiplantae</taxon>
        <taxon>Streptophyta</taxon>
        <taxon>Embryophyta</taxon>
        <taxon>Tracheophyta</taxon>
        <taxon>Spermatophyta</taxon>
        <taxon>Magnoliopsida</taxon>
        <taxon>eudicotyledons</taxon>
        <taxon>Gunneridae</taxon>
        <taxon>Pentapetalae</taxon>
        <taxon>asterids</taxon>
        <taxon>campanulids</taxon>
        <taxon>Asterales</taxon>
        <taxon>Asteraceae</taxon>
        <taxon>Cichorioideae</taxon>
        <taxon>Cichorieae</taxon>
        <taxon>Lactucinae</taxon>
        <taxon>Lactuca</taxon>
    </lineage>
</organism>
<dbReference type="PROSITE" id="PS50866">
    <property type="entry name" value="GOLD"/>
    <property type="match status" value="1"/>
</dbReference>
<keyword evidence="3 7" id="KW-0812">Transmembrane</keyword>
<dbReference type="GO" id="GO:0005783">
    <property type="term" value="C:endoplasmic reticulum"/>
    <property type="evidence" value="ECO:0000318"/>
    <property type="project" value="GO_Central"/>
</dbReference>
<accession>A0A9R1UNZ6</accession>
<dbReference type="AlphaFoldDB" id="A0A9R1UNZ6"/>
<evidence type="ECO:0000313" key="12">
    <source>
        <dbReference type="Proteomes" id="UP000235145"/>
    </source>
</evidence>
<reference evidence="11 12" key="1">
    <citation type="journal article" date="2017" name="Nat. Commun.">
        <title>Genome assembly with in vitro proximity ligation data and whole-genome triplication in lettuce.</title>
        <authorList>
            <person name="Reyes-Chin-Wo S."/>
            <person name="Wang Z."/>
            <person name="Yang X."/>
            <person name="Kozik A."/>
            <person name="Arikit S."/>
            <person name="Song C."/>
            <person name="Xia L."/>
            <person name="Froenicke L."/>
            <person name="Lavelle D.O."/>
            <person name="Truco M.J."/>
            <person name="Xia R."/>
            <person name="Zhu S."/>
            <person name="Xu C."/>
            <person name="Xu H."/>
            <person name="Xu X."/>
            <person name="Cox K."/>
            <person name="Korf I."/>
            <person name="Meyers B.C."/>
            <person name="Michelmore R.W."/>
        </authorList>
    </citation>
    <scope>NUCLEOTIDE SEQUENCE [LARGE SCALE GENOMIC DNA]</scope>
    <source>
        <strain evidence="12">cv. Salinas</strain>
        <tissue evidence="11">Seedlings</tissue>
    </source>
</reference>
<gene>
    <name evidence="11" type="ORF">LSAT_V11C800408490</name>
</gene>
<feature type="chain" id="PRO_5040487079" description="GOLD domain-containing protein" evidence="9">
    <location>
        <begin position="24"/>
        <end position="230"/>
    </location>
</feature>
<dbReference type="PANTHER" id="PTHR22811">
    <property type="entry name" value="TRANSMEMBRANE EMP24 DOMAIN-CONTAINING PROTEIN"/>
    <property type="match status" value="1"/>
</dbReference>
<dbReference type="Proteomes" id="UP000235145">
    <property type="component" value="Unassembled WGS sequence"/>
</dbReference>
<dbReference type="SMART" id="SM01190">
    <property type="entry name" value="EMP24_GP25L"/>
    <property type="match status" value="1"/>
</dbReference>
<dbReference type="EMBL" id="NBSK02000008">
    <property type="protein sequence ID" value="KAJ0190301.1"/>
    <property type="molecule type" value="Genomic_DNA"/>
</dbReference>
<dbReference type="Pfam" id="PF01105">
    <property type="entry name" value="EMP24_GP25L"/>
    <property type="match status" value="1"/>
</dbReference>
<dbReference type="InterPro" id="IPR009038">
    <property type="entry name" value="GOLD_dom"/>
</dbReference>
<dbReference type="GO" id="GO:0005794">
    <property type="term" value="C:Golgi apparatus"/>
    <property type="evidence" value="ECO:0000318"/>
    <property type="project" value="GO_Central"/>
</dbReference>
<dbReference type="InterPro" id="IPR015720">
    <property type="entry name" value="Emp24-like"/>
</dbReference>
<evidence type="ECO:0000256" key="7">
    <source>
        <dbReference type="RuleBase" id="RU003827"/>
    </source>
</evidence>
<dbReference type="GO" id="GO:0030134">
    <property type="term" value="C:COPII-coated ER to Golgi transport vesicle"/>
    <property type="evidence" value="ECO:0000318"/>
    <property type="project" value="GO_Central"/>
</dbReference>
<dbReference type="GO" id="GO:0007030">
    <property type="term" value="P:Golgi organization"/>
    <property type="evidence" value="ECO:0000318"/>
    <property type="project" value="GO_Central"/>
</dbReference>
<protein>
    <recommendedName>
        <fullName evidence="10">GOLD domain-containing protein</fullName>
    </recommendedName>
</protein>
<dbReference type="GO" id="GO:0006888">
    <property type="term" value="P:endoplasmic reticulum to Golgi vesicle-mediated transport"/>
    <property type="evidence" value="ECO:0000318"/>
    <property type="project" value="GO_Central"/>
</dbReference>
<evidence type="ECO:0000256" key="1">
    <source>
        <dbReference type="ARBA" id="ARBA00004479"/>
    </source>
</evidence>
<feature type="domain" description="GOLD" evidence="10">
    <location>
        <begin position="33"/>
        <end position="165"/>
    </location>
</feature>
<dbReference type="GO" id="GO:0006886">
    <property type="term" value="P:intracellular protein transport"/>
    <property type="evidence" value="ECO:0000318"/>
    <property type="project" value="GO_Central"/>
</dbReference>
<feature type="signal peptide" evidence="9">
    <location>
        <begin position="1"/>
        <end position="23"/>
    </location>
</feature>
<evidence type="ECO:0000256" key="6">
    <source>
        <dbReference type="ARBA" id="ARBA00023136"/>
    </source>
</evidence>
<dbReference type="GO" id="GO:0005793">
    <property type="term" value="C:endoplasmic reticulum-Golgi intermediate compartment"/>
    <property type="evidence" value="ECO:0000318"/>
    <property type="project" value="GO_Central"/>
</dbReference>
<evidence type="ECO:0000256" key="2">
    <source>
        <dbReference type="ARBA" id="ARBA00007104"/>
    </source>
</evidence>
<evidence type="ECO:0000256" key="8">
    <source>
        <dbReference type="SAM" id="Phobius"/>
    </source>
</evidence>
<sequence>MELPKFMFSGVLILGFLSIVAQSIRFEIESGHTKCISEDIKSNSMTVGHYSVVNPNEGQPLPDSHKFTIRRILMLQSSELRLVTSGDVTSVYGNSYHYADHVQSGQFAFQAIEGGDYMACFFAIDHHPTIKIPIEFDWRSGLAAKDWSNVAKKGSVDAMELELKKLADFVTSIHEEMFYLREREHDMQELNNKTNSRMALLSFLSLFVCLSVAGLQVWHLKSFFEKKKLI</sequence>
<comment type="subcellular location">
    <subcellularLocation>
        <location evidence="1 7">Membrane</location>
        <topology evidence="1 7">Single-pass type I membrane protein</topology>
    </subcellularLocation>
</comment>
<evidence type="ECO:0000256" key="5">
    <source>
        <dbReference type="ARBA" id="ARBA00022989"/>
    </source>
</evidence>
<keyword evidence="5 8" id="KW-1133">Transmembrane helix</keyword>
<evidence type="ECO:0000259" key="10">
    <source>
        <dbReference type="PROSITE" id="PS50866"/>
    </source>
</evidence>
<name>A0A9R1UNZ6_LACSA</name>
<evidence type="ECO:0000313" key="11">
    <source>
        <dbReference type="EMBL" id="KAJ0190301.1"/>
    </source>
</evidence>
<comment type="caution">
    <text evidence="11">The sequence shown here is derived from an EMBL/GenBank/DDBJ whole genome shotgun (WGS) entry which is preliminary data.</text>
</comment>
<comment type="similarity">
    <text evidence="2 7">Belongs to the EMP24/GP25L family.</text>
</comment>
<dbReference type="GO" id="GO:0016020">
    <property type="term" value="C:membrane"/>
    <property type="evidence" value="ECO:0007669"/>
    <property type="project" value="UniProtKB-SubCell"/>
</dbReference>
<keyword evidence="4 9" id="KW-0732">Signal</keyword>
<evidence type="ECO:0000256" key="4">
    <source>
        <dbReference type="ARBA" id="ARBA00022729"/>
    </source>
</evidence>
<feature type="transmembrane region" description="Helical" evidence="8">
    <location>
        <begin position="198"/>
        <end position="218"/>
    </location>
</feature>
<evidence type="ECO:0000256" key="3">
    <source>
        <dbReference type="ARBA" id="ARBA00022692"/>
    </source>
</evidence>
<evidence type="ECO:0000256" key="9">
    <source>
        <dbReference type="SAM" id="SignalP"/>
    </source>
</evidence>
<keyword evidence="6 8" id="KW-0472">Membrane</keyword>
<keyword evidence="12" id="KW-1185">Reference proteome</keyword>
<proteinExistence type="inferred from homology"/>